<gene>
    <name evidence="2" type="ORF">PAL_GLEAN10013202</name>
</gene>
<dbReference type="EMBL" id="KB030789">
    <property type="protein sequence ID" value="ELK09946.1"/>
    <property type="molecule type" value="Genomic_DNA"/>
</dbReference>
<feature type="region of interest" description="Disordered" evidence="1">
    <location>
        <begin position="1"/>
        <end position="28"/>
    </location>
</feature>
<feature type="compositionally biased region" description="Gly residues" evidence="1">
    <location>
        <begin position="12"/>
        <end position="24"/>
    </location>
</feature>
<evidence type="ECO:0000256" key="1">
    <source>
        <dbReference type="SAM" id="MobiDB-lite"/>
    </source>
</evidence>
<name>L5KGR5_PTEAL</name>
<dbReference type="AlphaFoldDB" id="L5KGR5"/>
<proteinExistence type="predicted"/>
<dbReference type="InParanoid" id="L5KGR5"/>
<reference evidence="3" key="1">
    <citation type="journal article" date="2013" name="Science">
        <title>Comparative analysis of bat genomes provides insight into the evolution of flight and immunity.</title>
        <authorList>
            <person name="Zhang G."/>
            <person name="Cowled C."/>
            <person name="Shi Z."/>
            <person name="Huang Z."/>
            <person name="Bishop-Lilly K.A."/>
            <person name="Fang X."/>
            <person name="Wynne J.W."/>
            <person name="Xiong Z."/>
            <person name="Baker M.L."/>
            <person name="Zhao W."/>
            <person name="Tachedjian M."/>
            <person name="Zhu Y."/>
            <person name="Zhou P."/>
            <person name="Jiang X."/>
            <person name="Ng J."/>
            <person name="Yang L."/>
            <person name="Wu L."/>
            <person name="Xiao J."/>
            <person name="Feng Y."/>
            <person name="Chen Y."/>
            <person name="Sun X."/>
            <person name="Zhang Y."/>
            <person name="Marsh G.A."/>
            <person name="Crameri G."/>
            <person name="Broder C.C."/>
            <person name="Frey K.G."/>
            <person name="Wang L.F."/>
            <person name="Wang J."/>
        </authorList>
    </citation>
    <scope>NUCLEOTIDE SEQUENCE [LARGE SCALE GENOMIC DNA]</scope>
</reference>
<organism evidence="2 3">
    <name type="scientific">Pteropus alecto</name>
    <name type="common">Black flying fox</name>
    <dbReference type="NCBI Taxonomy" id="9402"/>
    <lineage>
        <taxon>Eukaryota</taxon>
        <taxon>Metazoa</taxon>
        <taxon>Chordata</taxon>
        <taxon>Craniata</taxon>
        <taxon>Vertebrata</taxon>
        <taxon>Euteleostomi</taxon>
        <taxon>Mammalia</taxon>
        <taxon>Eutheria</taxon>
        <taxon>Laurasiatheria</taxon>
        <taxon>Chiroptera</taxon>
        <taxon>Yinpterochiroptera</taxon>
        <taxon>Pteropodoidea</taxon>
        <taxon>Pteropodidae</taxon>
        <taxon>Pteropodinae</taxon>
        <taxon>Pteropus</taxon>
    </lineage>
</organism>
<evidence type="ECO:0000313" key="3">
    <source>
        <dbReference type="Proteomes" id="UP000010552"/>
    </source>
</evidence>
<protein>
    <submittedName>
        <fullName evidence="2">Uncharacterized protein</fullName>
    </submittedName>
</protein>
<evidence type="ECO:0000313" key="2">
    <source>
        <dbReference type="EMBL" id="ELK09946.1"/>
    </source>
</evidence>
<dbReference type="Proteomes" id="UP000010552">
    <property type="component" value="Unassembled WGS sequence"/>
</dbReference>
<accession>L5KGR5</accession>
<sequence>MTGVLVAVGGSASQGGQEGTPGGGDRAEQCAERRGLHWVKEEAGNGLCRRPVWRESRMKFLMETSYAAFLADRDQAFGGSPQGEA</sequence>
<keyword evidence="3" id="KW-1185">Reference proteome</keyword>